<dbReference type="InterPro" id="IPR002928">
    <property type="entry name" value="Myosin_tail"/>
</dbReference>
<dbReference type="Gene3D" id="1.20.5.340">
    <property type="match status" value="1"/>
</dbReference>
<proteinExistence type="predicted"/>
<dbReference type="EMBL" id="CADCXU010004002">
    <property type="protein sequence ID" value="CAA9995748.1"/>
    <property type="molecule type" value="Genomic_DNA"/>
</dbReference>
<name>A0A6H5G0Q2_9HEMI</name>
<evidence type="ECO:0000259" key="3">
    <source>
        <dbReference type="Pfam" id="PF01576"/>
    </source>
</evidence>
<feature type="domain" description="Myosin tail" evidence="3">
    <location>
        <begin position="37"/>
        <end position="100"/>
    </location>
</feature>
<reference evidence="4 5" key="1">
    <citation type="submission" date="2020-02" db="EMBL/GenBank/DDBJ databases">
        <authorList>
            <person name="Ferguson B K."/>
        </authorList>
    </citation>
    <scope>NUCLEOTIDE SEQUENCE [LARGE SCALE GENOMIC DNA]</scope>
</reference>
<organism evidence="4 5">
    <name type="scientific">Nesidiocoris tenuis</name>
    <dbReference type="NCBI Taxonomy" id="355587"/>
    <lineage>
        <taxon>Eukaryota</taxon>
        <taxon>Metazoa</taxon>
        <taxon>Ecdysozoa</taxon>
        <taxon>Arthropoda</taxon>
        <taxon>Hexapoda</taxon>
        <taxon>Insecta</taxon>
        <taxon>Pterygota</taxon>
        <taxon>Neoptera</taxon>
        <taxon>Paraneoptera</taxon>
        <taxon>Hemiptera</taxon>
        <taxon>Heteroptera</taxon>
        <taxon>Panheteroptera</taxon>
        <taxon>Cimicomorpha</taxon>
        <taxon>Miridae</taxon>
        <taxon>Dicyphina</taxon>
        <taxon>Nesidiocoris</taxon>
    </lineage>
</organism>
<evidence type="ECO:0000256" key="1">
    <source>
        <dbReference type="ARBA" id="ARBA00023054"/>
    </source>
</evidence>
<dbReference type="GO" id="GO:0016459">
    <property type="term" value="C:myosin complex"/>
    <property type="evidence" value="ECO:0007669"/>
    <property type="project" value="InterPro"/>
</dbReference>
<feature type="coiled-coil region" evidence="2">
    <location>
        <begin position="36"/>
        <end position="98"/>
    </location>
</feature>
<dbReference type="Proteomes" id="UP000479000">
    <property type="component" value="Unassembled WGS sequence"/>
</dbReference>
<sequence>MYPFGAQGAIFWEKQFRATNNHFYVNCRQVKPLLEVTKQEEKLTQKEDELKQIREKLESQLRSKDEYEKRLQDALEDKAALAEQLQAEVELCAEAEEMRA</sequence>
<evidence type="ECO:0000313" key="4">
    <source>
        <dbReference type="EMBL" id="CAA9995748.1"/>
    </source>
</evidence>
<evidence type="ECO:0000313" key="5">
    <source>
        <dbReference type="Proteomes" id="UP000479000"/>
    </source>
</evidence>
<accession>A0A6H5G0Q2</accession>
<dbReference type="AlphaFoldDB" id="A0A6H5G0Q2"/>
<feature type="non-terminal residue" evidence="4">
    <location>
        <position position="100"/>
    </location>
</feature>
<dbReference type="Pfam" id="PF01576">
    <property type="entry name" value="Myosin_tail_1"/>
    <property type="match status" value="1"/>
</dbReference>
<dbReference type="SUPFAM" id="SSF90257">
    <property type="entry name" value="Myosin rod fragments"/>
    <property type="match status" value="1"/>
</dbReference>
<keyword evidence="5" id="KW-1185">Reference proteome</keyword>
<evidence type="ECO:0000256" key="2">
    <source>
        <dbReference type="SAM" id="Coils"/>
    </source>
</evidence>
<protein>
    <recommendedName>
        <fullName evidence="3">Myosin tail domain-containing protein</fullName>
    </recommendedName>
</protein>
<keyword evidence="1 2" id="KW-0175">Coiled coil</keyword>
<gene>
    <name evidence="4" type="ORF">NTEN_LOCUS2513</name>
</gene>